<dbReference type="CDD" id="cd00383">
    <property type="entry name" value="trans_reg_C"/>
    <property type="match status" value="1"/>
</dbReference>
<dbReference type="EMBL" id="QGNA01000008">
    <property type="protein sequence ID" value="PWS34122.1"/>
    <property type="molecule type" value="Genomic_DNA"/>
</dbReference>
<organism evidence="13 14">
    <name type="scientific">Falsiroseomonas bella</name>
    <dbReference type="NCBI Taxonomy" id="2184016"/>
    <lineage>
        <taxon>Bacteria</taxon>
        <taxon>Pseudomonadati</taxon>
        <taxon>Pseudomonadota</taxon>
        <taxon>Alphaproteobacteria</taxon>
        <taxon>Acetobacterales</taxon>
        <taxon>Roseomonadaceae</taxon>
        <taxon>Falsiroseomonas</taxon>
    </lineage>
</organism>
<protein>
    <recommendedName>
        <fullName evidence="8">Regulatory protein VirG</fullName>
    </recommendedName>
</protein>
<evidence type="ECO:0000256" key="1">
    <source>
        <dbReference type="ARBA" id="ARBA00004496"/>
    </source>
</evidence>
<dbReference type="SUPFAM" id="SSF52172">
    <property type="entry name" value="CheY-like"/>
    <property type="match status" value="1"/>
</dbReference>
<dbReference type="InterPro" id="IPR016032">
    <property type="entry name" value="Sig_transdc_resp-reg_C-effctor"/>
</dbReference>
<dbReference type="SMART" id="SM00862">
    <property type="entry name" value="Trans_reg_C"/>
    <property type="match status" value="1"/>
</dbReference>
<dbReference type="SUPFAM" id="SSF46894">
    <property type="entry name" value="C-terminal effector domain of the bipartite response regulators"/>
    <property type="match status" value="1"/>
</dbReference>
<evidence type="ECO:0000313" key="13">
    <source>
        <dbReference type="EMBL" id="PWS34122.1"/>
    </source>
</evidence>
<keyword evidence="3 9" id="KW-0597">Phosphoprotein</keyword>
<feature type="domain" description="Response regulatory" evidence="11">
    <location>
        <begin position="7"/>
        <end position="121"/>
    </location>
</feature>
<evidence type="ECO:0000256" key="3">
    <source>
        <dbReference type="ARBA" id="ARBA00022553"/>
    </source>
</evidence>
<dbReference type="InterPro" id="IPR001867">
    <property type="entry name" value="OmpR/PhoB-type_DNA-bd"/>
</dbReference>
<keyword evidence="5" id="KW-0805">Transcription regulation</keyword>
<dbReference type="RefSeq" id="WP_109873491.1">
    <property type="nucleotide sequence ID" value="NZ_QGNA01000008.1"/>
</dbReference>
<accession>A0A317F6F2</accession>
<proteinExistence type="predicted"/>
<evidence type="ECO:0000259" key="12">
    <source>
        <dbReference type="PROSITE" id="PS51755"/>
    </source>
</evidence>
<dbReference type="GO" id="GO:0005829">
    <property type="term" value="C:cytosol"/>
    <property type="evidence" value="ECO:0007669"/>
    <property type="project" value="TreeGrafter"/>
</dbReference>
<keyword evidence="2" id="KW-0963">Cytoplasm</keyword>
<dbReference type="CDD" id="cd17574">
    <property type="entry name" value="REC_OmpR"/>
    <property type="match status" value="1"/>
</dbReference>
<dbReference type="Proteomes" id="UP000245765">
    <property type="component" value="Unassembled WGS sequence"/>
</dbReference>
<evidence type="ECO:0000256" key="9">
    <source>
        <dbReference type="PROSITE-ProRule" id="PRU00169"/>
    </source>
</evidence>
<dbReference type="GO" id="GO:0032993">
    <property type="term" value="C:protein-DNA complex"/>
    <property type="evidence" value="ECO:0007669"/>
    <property type="project" value="TreeGrafter"/>
</dbReference>
<sequence length="245" mass="26831">MTQGLARIAVVEDEGDLREVMVEYLRVQGFHALPCGDGAALDAVLADAPVEAVLLDINLPREGGLSIARRLGALPDPPGILMVTALGDSMDRIVGLEIGADDYIAKPFELRELLARLRSVLRRRRALAEAAAAAQAAPERAMPAECRFGPYRLRPAERRLLDGDGAEVALTPMEFDLLQMLAENPNQVLTRERLLRLPAGEEADPLDRSIDIRVTRLRRKLEADPANPTLIRTVRGQGYQFTPDG</sequence>
<evidence type="ECO:0000256" key="2">
    <source>
        <dbReference type="ARBA" id="ARBA00022490"/>
    </source>
</evidence>
<dbReference type="AlphaFoldDB" id="A0A317F6F2"/>
<feature type="domain" description="OmpR/PhoB-type" evidence="12">
    <location>
        <begin position="143"/>
        <end position="243"/>
    </location>
</feature>
<dbReference type="PANTHER" id="PTHR48111:SF4">
    <property type="entry name" value="DNA-BINDING DUAL TRANSCRIPTIONAL REGULATOR OMPR"/>
    <property type="match status" value="1"/>
</dbReference>
<dbReference type="FunFam" id="1.10.10.10:FF:000099">
    <property type="entry name" value="Two-component system response regulator TorR"/>
    <property type="match status" value="1"/>
</dbReference>
<dbReference type="InterPro" id="IPR011006">
    <property type="entry name" value="CheY-like_superfamily"/>
</dbReference>
<dbReference type="Pfam" id="PF00072">
    <property type="entry name" value="Response_reg"/>
    <property type="match status" value="1"/>
</dbReference>
<dbReference type="GO" id="GO:0006355">
    <property type="term" value="P:regulation of DNA-templated transcription"/>
    <property type="evidence" value="ECO:0007669"/>
    <property type="project" value="InterPro"/>
</dbReference>
<dbReference type="InterPro" id="IPR036388">
    <property type="entry name" value="WH-like_DNA-bd_sf"/>
</dbReference>
<reference evidence="14" key="1">
    <citation type="submission" date="2018-05" db="EMBL/GenBank/DDBJ databases">
        <authorList>
            <person name="Du Z."/>
            <person name="Wang X."/>
        </authorList>
    </citation>
    <scope>NUCLEOTIDE SEQUENCE [LARGE SCALE GENOMIC DNA]</scope>
    <source>
        <strain evidence="14">CQN31</strain>
    </source>
</reference>
<dbReference type="SMART" id="SM00448">
    <property type="entry name" value="REC"/>
    <property type="match status" value="1"/>
</dbReference>
<evidence type="ECO:0000256" key="6">
    <source>
        <dbReference type="ARBA" id="ARBA00023125"/>
    </source>
</evidence>
<dbReference type="Pfam" id="PF00486">
    <property type="entry name" value="Trans_reg_C"/>
    <property type="match status" value="1"/>
</dbReference>
<keyword evidence="7" id="KW-0804">Transcription</keyword>
<dbReference type="InterPro" id="IPR039420">
    <property type="entry name" value="WalR-like"/>
</dbReference>
<dbReference type="Gene3D" id="3.40.50.2300">
    <property type="match status" value="1"/>
</dbReference>
<dbReference type="GO" id="GO:0000976">
    <property type="term" value="F:transcription cis-regulatory region binding"/>
    <property type="evidence" value="ECO:0007669"/>
    <property type="project" value="TreeGrafter"/>
</dbReference>
<evidence type="ECO:0000256" key="5">
    <source>
        <dbReference type="ARBA" id="ARBA00023015"/>
    </source>
</evidence>
<dbReference type="Gene3D" id="6.10.250.690">
    <property type="match status" value="1"/>
</dbReference>
<evidence type="ECO:0000313" key="14">
    <source>
        <dbReference type="Proteomes" id="UP000245765"/>
    </source>
</evidence>
<comment type="subcellular location">
    <subcellularLocation>
        <location evidence="1">Cytoplasm</location>
    </subcellularLocation>
</comment>
<dbReference type="PROSITE" id="PS50110">
    <property type="entry name" value="RESPONSE_REGULATORY"/>
    <property type="match status" value="1"/>
</dbReference>
<evidence type="ECO:0000256" key="8">
    <source>
        <dbReference type="ARBA" id="ARBA00067337"/>
    </source>
</evidence>
<feature type="modified residue" description="4-aspartylphosphate" evidence="9">
    <location>
        <position position="56"/>
    </location>
</feature>
<evidence type="ECO:0000256" key="7">
    <source>
        <dbReference type="ARBA" id="ARBA00023163"/>
    </source>
</evidence>
<feature type="DNA-binding region" description="OmpR/PhoB-type" evidence="10">
    <location>
        <begin position="143"/>
        <end position="243"/>
    </location>
</feature>
<dbReference type="GO" id="GO:0000156">
    <property type="term" value="F:phosphorelay response regulator activity"/>
    <property type="evidence" value="ECO:0007669"/>
    <property type="project" value="TreeGrafter"/>
</dbReference>
<keyword evidence="6 10" id="KW-0238">DNA-binding</keyword>
<dbReference type="PANTHER" id="PTHR48111">
    <property type="entry name" value="REGULATOR OF RPOS"/>
    <property type="match status" value="1"/>
</dbReference>
<keyword evidence="14" id="KW-1185">Reference proteome</keyword>
<dbReference type="InterPro" id="IPR001789">
    <property type="entry name" value="Sig_transdc_resp-reg_receiver"/>
</dbReference>
<dbReference type="PROSITE" id="PS51755">
    <property type="entry name" value="OMPR_PHOB"/>
    <property type="match status" value="1"/>
</dbReference>
<name>A0A317F6F2_9PROT</name>
<keyword evidence="4" id="KW-0902">Two-component regulatory system</keyword>
<evidence type="ECO:0000259" key="11">
    <source>
        <dbReference type="PROSITE" id="PS50110"/>
    </source>
</evidence>
<gene>
    <name evidence="13" type="ORF">DFH01_26190</name>
</gene>
<comment type="caution">
    <text evidence="13">The sequence shown here is derived from an EMBL/GenBank/DDBJ whole genome shotgun (WGS) entry which is preliminary data.</text>
</comment>
<dbReference type="OrthoDB" id="9802426at2"/>
<dbReference type="Gene3D" id="1.10.10.10">
    <property type="entry name" value="Winged helix-like DNA-binding domain superfamily/Winged helix DNA-binding domain"/>
    <property type="match status" value="1"/>
</dbReference>
<evidence type="ECO:0000256" key="10">
    <source>
        <dbReference type="PROSITE-ProRule" id="PRU01091"/>
    </source>
</evidence>
<evidence type="ECO:0000256" key="4">
    <source>
        <dbReference type="ARBA" id="ARBA00023012"/>
    </source>
</evidence>